<evidence type="ECO:0000313" key="3">
    <source>
        <dbReference type="Proteomes" id="UP000181917"/>
    </source>
</evidence>
<feature type="transmembrane region" description="Helical" evidence="1">
    <location>
        <begin position="228"/>
        <end position="248"/>
    </location>
</feature>
<feature type="transmembrane region" description="Helical" evidence="1">
    <location>
        <begin position="119"/>
        <end position="138"/>
    </location>
</feature>
<gene>
    <name evidence="2" type="ORF">SAMN04489742_3623</name>
</gene>
<dbReference type="STRING" id="37928.SAMN04489742_3623"/>
<accession>A0A1H1FSB5</accession>
<dbReference type="AlphaFoldDB" id="A0A1H1FSB5"/>
<dbReference type="KEGG" id="acry:AC20117_21245"/>
<evidence type="ECO:0000313" key="2">
    <source>
        <dbReference type="EMBL" id="SDR03817.1"/>
    </source>
</evidence>
<sequence>MSASAEVTPLIPPMRWLLYVAAFLVFLAGLVLFVFPLRTDEWFAWTVNPPMTAVFLGAAYWSSAGLEVAGARAANWGLAKLAVWPVFVFTSLTLVVTLIHIDRFHLSADAPPLARIATWMWLAIYAMVPVAMLIISWLQTRSRRPGPKTVTAERPALPLSLRLLLMGIGGVLLIFGTALLVLPLPTAMLWPWPLTELTARAIGAWLVGLGWAAMQGQLSGDARAVRSVALTSVIFVLLQSVALLRYGADLTWPSAPAIGFVTVLLAIGVAGGWALALSRSPVARTARRGRCPPPF</sequence>
<dbReference type="Proteomes" id="UP000181917">
    <property type="component" value="Unassembled WGS sequence"/>
</dbReference>
<feature type="transmembrane region" description="Helical" evidence="1">
    <location>
        <begin position="159"/>
        <end position="185"/>
    </location>
</feature>
<feature type="transmembrane region" description="Helical" evidence="1">
    <location>
        <begin position="197"/>
        <end position="216"/>
    </location>
</feature>
<reference evidence="2 3" key="1">
    <citation type="submission" date="2016-10" db="EMBL/GenBank/DDBJ databases">
        <authorList>
            <person name="de Groot N.N."/>
        </authorList>
    </citation>
    <scope>NUCLEOTIDE SEQUENCE [LARGE SCALE GENOMIC DNA]</scope>
    <source>
        <strain evidence="2 3">DSM 20117</strain>
    </source>
</reference>
<keyword evidence="1" id="KW-0472">Membrane</keyword>
<dbReference type="EMBL" id="FNKH01000002">
    <property type="protein sequence ID" value="SDR03817.1"/>
    <property type="molecule type" value="Genomic_DNA"/>
</dbReference>
<name>A0A1H1FSB5_9MICC</name>
<keyword evidence="1" id="KW-1133">Transmembrane helix</keyword>
<organism evidence="2 3">
    <name type="scientific">Crystallibacter crystallopoietes</name>
    <dbReference type="NCBI Taxonomy" id="37928"/>
    <lineage>
        <taxon>Bacteria</taxon>
        <taxon>Bacillati</taxon>
        <taxon>Actinomycetota</taxon>
        <taxon>Actinomycetes</taxon>
        <taxon>Micrococcales</taxon>
        <taxon>Micrococcaceae</taxon>
        <taxon>Crystallibacter</taxon>
    </lineage>
</organism>
<proteinExistence type="predicted"/>
<dbReference type="RefSeq" id="WP_074701785.1">
    <property type="nucleotide sequence ID" value="NZ_CP018863.1"/>
</dbReference>
<feature type="transmembrane region" description="Helical" evidence="1">
    <location>
        <begin position="81"/>
        <end position="99"/>
    </location>
</feature>
<evidence type="ECO:0000256" key="1">
    <source>
        <dbReference type="SAM" id="Phobius"/>
    </source>
</evidence>
<keyword evidence="3" id="KW-1185">Reference proteome</keyword>
<dbReference type="OrthoDB" id="3078421at2"/>
<feature type="transmembrane region" description="Helical" evidence="1">
    <location>
        <begin position="16"/>
        <end position="36"/>
    </location>
</feature>
<feature type="transmembrane region" description="Helical" evidence="1">
    <location>
        <begin position="254"/>
        <end position="278"/>
    </location>
</feature>
<protein>
    <submittedName>
        <fullName evidence="2">Uncharacterized protein</fullName>
    </submittedName>
</protein>
<keyword evidence="1" id="KW-0812">Transmembrane</keyword>